<dbReference type="OrthoDB" id="6232118at2759"/>
<dbReference type="KEGG" id="ovi:T265_01037"/>
<evidence type="ECO:0000313" key="2">
    <source>
        <dbReference type="EMBL" id="KER32943.1"/>
    </source>
</evidence>
<gene>
    <name evidence="2" type="ORF">T265_01037</name>
</gene>
<dbReference type="RefSeq" id="XP_009163244.1">
    <property type="nucleotide sequence ID" value="XM_009164980.1"/>
</dbReference>
<feature type="signal peptide" evidence="1">
    <location>
        <begin position="1"/>
        <end position="23"/>
    </location>
</feature>
<evidence type="ECO:0000256" key="1">
    <source>
        <dbReference type="SAM" id="SignalP"/>
    </source>
</evidence>
<dbReference type="EMBL" id="KL596629">
    <property type="protein sequence ID" value="KER32943.1"/>
    <property type="molecule type" value="Genomic_DNA"/>
</dbReference>
<sequence length="273" mass="30828">MSLTELVICGAVILLYTPITVEKSCPLIDPPIDLGSGALDQLIDVLLQNLLTNKSVIRMNQPVELSDGIEMERLRVHNLQSIHRTCAVHLTTQDTPGCYQRGFLLDACFGFDELLVNASLTTWIPGLRKGDYRISLTSMSVRMLIELFPQMLTGNGLPLNSWLPIYHPVARIAQLETVQWAKISVTSLTGGVSRRLIMWFISSLLNMAKRSIFDRLDWLIKRAINEELRTFRLHPFFVPTIVSHNDQPLVRAEGKTANVHLYEPKEIFALPIV</sequence>
<dbReference type="GeneID" id="20315225"/>
<dbReference type="CTD" id="20315225"/>
<keyword evidence="1" id="KW-0732">Signal</keyword>
<dbReference type="Proteomes" id="UP000054324">
    <property type="component" value="Unassembled WGS sequence"/>
</dbReference>
<accession>A0A074ZZQ6</accession>
<organism evidence="2 3">
    <name type="scientific">Opisthorchis viverrini</name>
    <name type="common">Southeast Asian liver fluke</name>
    <dbReference type="NCBI Taxonomy" id="6198"/>
    <lineage>
        <taxon>Eukaryota</taxon>
        <taxon>Metazoa</taxon>
        <taxon>Spiralia</taxon>
        <taxon>Lophotrochozoa</taxon>
        <taxon>Platyhelminthes</taxon>
        <taxon>Trematoda</taxon>
        <taxon>Digenea</taxon>
        <taxon>Opisthorchiida</taxon>
        <taxon>Opisthorchiata</taxon>
        <taxon>Opisthorchiidae</taxon>
        <taxon>Opisthorchis</taxon>
    </lineage>
</organism>
<dbReference type="AlphaFoldDB" id="A0A074ZZQ6"/>
<protein>
    <submittedName>
        <fullName evidence="2">Uncharacterized protein</fullName>
    </submittedName>
</protein>
<name>A0A074ZZQ6_OPIVI</name>
<keyword evidence="3" id="KW-1185">Reference proteome</keyword>
<evidence type="ECO:0000313" key="3">
    <source>
        <dbReference type="Proteomes" id="UP000054324"/>
    </source>
</evidence>
<reference evidence="2 3" key="1">
    <citation type="submission" date="2013-11" db="EMBL/GenBank/DDBJ databases">
        <title>Opisthorchis viverrini - life in the bile duct.</title>
        <authorList>
            <person name="Young N.D."/>
            <person name="Nagarajan N."/>
            <person name="Lin S.J."/>
            <person name="Korhonen P.K."/>
            <person name="Jex A.R."/>
            <person name="Hall R.S."/>
            <person name="Safavi-Hemami H."/>
            <person name="Kaewkong W."/>
            <person name="Bertrand D."/>
            <person name="Gao S."/>
            <person name="Seet Q."/>
            <person name="Wongkham S."/>
            <person name="Teh B.T."/>
            <person name="Wongkham C."/>
            <person name="Intapan P.M."/>
            <person name="Maleewong W."/>
            <person name="Yang X."/>
            <person name="Hu M."/>
            <person name="Wang Z."/>
            <person name="Hofmann A."/>
            <person name="Sternberg P.W."/>
            <person name="Tan P."/>
            <person name="Wang J."/>
            <person name="Gasser R.B."/>
        </authorList>
    </citation>
    <scope>NUCLEOTIDE SEQUENCE [LARGE SCALE GENOMIC DNA]</scope>
</reference>
<feature type="chain" id="PRO_5001704434" evidence="1">
    <location>
        <begin position="24"/>
        <end position="273"/>
    </location>
</feature>
<proteinExistence type="predicted"/>